<evidence type="ECO:0000256" key="5">
    <source>
        <dbReference type="SAM" id="MobiDB-lite"/>
    </source>
</evidence>
<comment type="caution">
    <text evidence="7">The sequence shown here is derived from an EMBL/GenBank/DDBJ whole genome shotgun (WGS) entry which is preliminary data.</text>
</comment>
<dbReference type="Proteomes" id="UP001500929">
    <property type="component" value="Unassembled WGS sequence"/>
</dbReference>
<feature type="transmembrane region" description="Helical" evidence="6">
    <location>
        <begin position="487"/>
        <end position="513"/>
    </location>
</feature>
<feature type="transmembrane region" description="Helical" evidence="6">
    <location>
        <begin position="637"/>
        <end position="665"/>
    </location>
</feature>
<keyword evidence="2 6" id="KW-0812">Transmembrane</keyword>
<dbReference type="PANTHER" id="PTHR43077">
    <property type="entry name" value="TRANSPORT PERMEASE YVFS-RELATED"/>
    <property type="match status" value="1"/>
</dbReference>
<organism evidence="7 8">
    <name type="scientific">Herbiconiux moechotypicola</name>
    <dbReference type="NCBI Taxonomy" id="637393"/>
    <lineage>
        <taxon>Bacteria</taxon>
        <taxon>Bacillati</taxon>
        <taxon>Actinomycetota</taxon>
        <taxon>Actinomycetes</taxon>
        <taxon>Micrococcales</taxon>
        <taxon>Microbacteriaceae</taxon>
        <taxon>Herbiconiux</taxon>
    </lineage>
</organism>
<dbReference type="EMBL" id="BAAAQY010000002">
    <property type="protein sequence ID" value="GAA2225974.1"/>
    <property type="molecule type" value="Genomic_DNA"/>
</dbReference>
<dbReference type="InterPro" id="IPR017501">
    <property type="entry name" value="Phage_infect_YhgE_C"/>
</dbReference>
<evidence type="ECO:0000256" key="3">
    <source>
        <dbReference type="ARBA" id="ARBA00022989"/>
    </source>
</evidence>
<dbReference type="NCBIfam" id="TIGR03062">
    <property type="entry name" value="pip_yhgE_Cterm"/>
    <property type="match status" value="1"/>
</dbReference>
<feature type="region of interest" description="Disordered" evidence="5">
    <location>
        <begin position="48"/>
        <end position="67"/>
    </location>
</feature>
<feature type="transmembrane region" description="Helical" evidence="6">
    <location>
        <begin position="23"/>
        <end position="43"/>
    </location>
</feature>
<evidence type="ECO:0000313" key="8">
    <source>
        <dbReference type="Proteomes" id="UP001500929"/>
    </source>
</evidence>
<feature type="transmembrane region" description="Helical" evidence="6">
    <location>
        <begin position="594"/>
        <end position="617"/>
    </location>
</feature>
<dbReference type="RefSeq" id="WP_259478329.1">
    <property type="nucleotide sequence ID" value="NZ_BAAAQY010000002.1"/>
</dbReference>
<dbReference type="PANTHER" id="PTHR43077:SF5">
    <property type="entry name" value="PHAGE INFECTION PROTEIN"/>
    <property type="match status" value="1"/>
</dbReference>
<feature type="transmembrane region" description="Helical" evidence="6">
    <location>
        <begin position="564"/>
        <end position="587"/>
    </location>
</feature>
<keyword evidence="8" id="KW-1185">Reference proteome</keyword>
<feature type="compositionally biased region" description="Polar residues" evidence="5">
    <location>
        <begin position="54"/>
        <end position="66"/>
    </location>
</feature>
<keyword evidence="3 6" id="KW-1133">Transmembrane helix</keyword>
<evidence type="ECO:0000256" key="4">
    <source>
        <dbReference type="ARBA" id="ARBA00023136"/>
    </source>
</evidence>
<evidence type="ECO:0000256" key="2">
    <source>
        <dbReference type="ARBA" id="ARBA00022692"/>
    </source>
</evidence>
<evidence type="ECO:0000256" key="1">
    <source>
        <dbReference type="ARBA" id="ARBA00004141"/>
    </source>
</evidence>
<keyword evidence="4 6" id="KW-0472">Membrane</keyword>
<protein>
    <submittedName>
        <fullName evidence="7">YhgE/Pip domain-containing protein</fullName>
    </submittedName>
</protein>
<feature type="transmembrane region" description="Helical" evidence="6">
    <location>
        <begin position="525"/>
        <end position="552"/>
    </location>
</feature>
<dbReference type="InterPro" id="IPR051328">
    <property type="entry name" value="T7SS_ABC-Transporter"/>
</dbReference>
<sequence length="682" mass="66690">MTSLRSLVSRGDGGVLSPTARRVAIVLAVLTPLVVAGVAVTAVRGTDAAAAGSTGPSDSASTTPVTSPELPAAVVNGDQLVYVGDDGTVTPAASDGSGTGTPVLAGKLLVSELTSGDSGEGFTWTVTDADTASSGLASGEFAAVVTIPEDFSASYASLGGDSPVQAQLQVETNGAGSYVTGLLASALSTNLQEALSDQATKQFVTGLLAGFTTLNSQLGEAATGAGQLAAGASELAGYTGELASGLATAAGGAAELNGATQELAVGMRAIADGTADLPGYADLIAAGSDGVTTGIGVLTARLAEETAASAAIDARQHQLESDIAALSAQVPDLSPAEIQAQLAGLQSQAASIRDASFAVTAGLGLDALGVTALQGFSAEVSSGATQFATDLPLLTTTLSDVAGGTEQLATGTSGLASGLGELSTAATGLAGGSTELATNMGALASGLDEAVAAIPSYTEAQQDSISTVVTEPVVTDQSDLGAPPTTAGAIAAVAVPLALWIGAFAIYLLLVPFGRRELASTASTFRVVVSSLVPAAVLALVQAAVIAVALFVVGAHPAHAVGSILFAFVMAISFVMLHQGLVALFGLAGRLVSLAFVVVQVAAAAVILPSGLSAPFYTGLADVLPLSHAVTGMQALISGGSLAVAVQSSVVLLVFAAIGLVLTLVAATRARSRSTVLVARPA</sequence>
<proteinExistence type="predicted"/>
<accession>A0ABN3DAM6</accession>
<gene>
    <name evidence="7" type="ORF">GCM10009851_07260</name>
</gene>
<dbReference type="Gene3D" id="3.40.1710.10">
    <property type="entry name" value="abc type-2 transporter like domain"/>
    <property type="match status" value="1"/>
</dbReference>
<comment type="subcellular location">
    <subcellularLocation>
        <location evidence="1">Membrane</location>
        <topology evidence="1">Multi-pass membrane protein</topology>
    </subcellularLocation>
</comment>
<evidence type="ECO:0000256" key="6">
    <source>
        <dbReference type="SAM" id="Phobius"/>
    </source>
</evidence>
<reference evidence="7 8" key="1">
    <citation type="journal article" date="2019" name="Int. J. Syst. Evol. Microbiol.">
        <title>The Global Catalogue of Microorganisms (GCM) 10K type strain sequencing project: providing services to taxonomists for standard genome sequencing and annotation.</title>
        <authorList>
            <consortium name="The Broad Institute Genomics Platform"/>
            <consortium name="The Broad Institute Genome Sequencing Center for Infectious Disease"/>
            <person name="Wu L."/>
            <person name="Ma J."/>
        </authorList>
    </citation>
    <scope>NUCLEOTIDE SEQUENCE [LARGE SCALE GENOMIC DNA]</scope>
    <source>
        <strain evidence="7 8">JCM 16117</strain>
    </source>
</reference>
<name>A0ABN3DAM6_9MICO</name>
<evidence type="ECO:0000313" key="7">
    <source>
        <dbReference type="EMBL" id="GAA2225974.1"/>
    </source>
</evidence>